<evidence type="ECO:0000313" key="3">
    <source>
        <dbReference type="Proteomes" id="UP000521943"/>
    </source>
</evidence>
<sequence length="313" mass="34348">MPPPSLPPTLCTLRTGHKAIPPENVGKEARGGGWERWTVEVLLGMARPLKGREDRRDSDYVRRLSRLCRDLQGPALSFTCGTGLEVTLDAINPGQVIPAGGARSLCREANLIGKNPKLRSLDQELTTIGPRSRKHLVRRQPISALTETSPALSFVQPELLYIPWYTAYRRPLCWQSTQHSLVGKTGRLKRELKATGSGGKVQVRDEGTQASKPSLKGVHYQASNGLLQMLVILPVDSSHLPVREPPLVQATFALSESFACGAIRGDYAKYSLLGMILFGELQPSPLALLVAQVTVMGELRTTRWTVVNFLVDV</sequence>
<comment type="caution">
    <text evidence="2">The sequence shown here is derived from an EMBL/GenBank/DDBJ whole genome shotgun (WGS) entry which is preliminary data.</text>
</comment>
<reference evidence="2 3" key="1">
    <citation type="submission" date="2020-07" db="EMBL/GenBank/DDBJ databases">
        <title>Comparative genomics of pyrophilous fungi reveals a link between fire events and developmental genes.</title>
        <authorList>
            <consortium name="DOE Joint Genome Institute"/>
            <person name="Steindorff A.S."/>
            <person name="Carver A."/>
            <person name="Calhoun S."/>
            <person name="Stillman K."/>
            <person name="Liu H."/>
            <person name="Lipzen A."/>
            <person name="Pangilinan J."/>
            <person name="Labutti K."/>
            <person name="Bruns T.D."/>
            <person name="Grigoriev I.V."/>
        </authorList>
    </citation>
    <scope>NUCLEOTIDE SEQUENCE [LARGE SCALE GENOMIC DNA]</scope>
    <source>
        <strain evidence="2 3">CBS 144469</strain>
    </source>
</reference>
<proteinExistence type="predicted"/>
<evidence type="ECO:0000256" key="1">
    <source>
        <dbReference type="SAM" id="MobiDB-lite"/>
    </source>
</evidence>
<dbReference type="EMBL" id="JACGCI010000021">
    <property type="protein sequence ID" value="KAF6757794.1"/>
    <property type="molecule type" value="Genomic_DNA"/>
</dbReference>
<dbReference type="AlphaFoldDB" id="A0A8H6I351"/>
<keyword evidence="3" id="KW-1185">Reference proteome</keyword>
<dbReference type="Proteomes" id="UP000521943">
    <property type="component" value="Unassembled WGS sequence"/>
</dbReference>
<accession>A0A8H6I351</accession>
<organism evidence="2 3">
    <name type="scientific">Ephemerocybe angulata</name>
    <dbReference type="NCBI Taxonomy" id="980116"/>
    <lineage>
        <taxon>Eukaryota</taxon>
        <taxon>Fungi</taxon>
        <taxon>Dikarya</taxon>
        <taxon>Basidiomycota</taxon>
        <taxon>Agaricomycotina</taxon>
        <taxon>Agaricomycetes</taxon>
        <taxon>Agaricomycetidae</taxon>
        <taxon>Agaricales</taxon>
        <taxon>Agaricineae</taxon>
        <taxon>Psathyrellaceae</taxon>
        <taxon>Ephemerocybe</taxon>
    </lineage>
</organism>
<protein>
    <submittedName>
        <fullName evidence="2">Uncharacterized protein</fullName>
    </submittedName>
</protein>
<feature type="region of interest" description="Disordered" evidence="1">
    <location>
        <begin position="1"/>
        <end position="29"/>
    </location>
</feature>
<name>A0A8H6I351_9AGAR</name>
<gene>
    <name evidence="2" type="ORF">DFP72DRAFT_845717</name>
</gene>
<evidence type="ECO:0000313" key="2">
    <source>
        <dbReference type="EMBL" id="KAF6757794.1"/>
    </source>
</evidence>